<dbReference type="EMBL" id="AZHF01000001">
    <property type="protein sequence ID" value="OAA81620.1"/>
    <property type="molecule type" value="Genomic_DNA"/>
</dbReference>
<dbReference type="Pfam" id="PF05691">
    <property type="entry name" value="Raffinose_syn"/>
    <property type="match status" value="2"/>
</dbReference>
<dbReference type="GO" id="GO:0047274">
    <property type="term" value="F:galactinol-sucrose galactosyltransferase activity"/>
    <property type="evidence" value="ECO:0007669"/>
    <property type="project" value="UniProtKB-EC"/>
</dbReference>
<reference evidence="5 6" key="1">
    <citation type="journal article" date="2016" name="Genome Biol. Evol.">
        <title>Divergent and convergent evolution of fungal pathogenicity.</title>
        <authorList>
            <person name="Shang Y."/>
            <person name="Xiao G."/>
            <person name="Zheng P."/>
            <person name="Cen K."/>
            <person name="Zhan S."/>
            <person name="Wang C."/>
        </authorList>
    </citation>
    <scope>NUCLEOTIDE SEQUENCE [LARGE SCALE GENOMIC DNA]</scope>
    <source>
        <strain evidence="5 6">RCEF 1005</strain>
    </source>
</reference>
<dbReference type="SUPFAM" id="SSF51445">
    <property type="entry name" value="(Trans)glycosidases"/>
    <property type="match status" value="1"/>
</dbReference>
<evidence type="ECO:0000256" key="2">
    <source>
        <dbReference type="ARBA" id="ARBA00007240"/>
    </source>
</evidence>
<evidence type="ECO:0000256" key="1">
    <source>
        <dbReference type="ARBA" id="ARBA00001255"/>
    </source>
</evidence>
<keyword evidence="3" id="KW-0119">Carbohydrate metabolism</keyword>
<dbReference type="STRING" id="1081108.A0A168KFG5"/>
<comment type="catalytic activity">
    <reaction evidence="4">
        <text>alpha-D-galactosyl-(1-&gt;3)-1D-myo-inositol + sucrose = raffinose + myo-inositol</text>
        <dbReference type="Rhea" id="RHEA:20161"/>
        <dbReference type="ChEBI" id="CHEBI:16634"/>
        <dbReference type="ChEBI" id="CHEBI:17268"/>
        <dbReference type="ChEBI" id="CHEBI:17505"/>
        <dbReference type="ChEBI" id="CHEBI:17992"/>
        <dbReference type="EC" id="2.4.1.82"/>
    </reaction>
</comment>
<dbReference type="PANTHER" id="PTHR31268">
    <property type="match status" value="1"/>
</dbReference>
<dbReference type="Proteomes" id="UP000076881">
    <property type="component" value="Unassembled WGS sequence"/>
</dbReference>
<evidence type="ECO:0000256" key="4">
    <source>
        <dbReference type="ARBA" id="ARBA00049426"/>
    </source>
</evidence>
<gene>
    <name evidence="5" type="ORF">LEL_01165</name>
</gene>
<name>A0A168KFG5_CORDF</name>
<proteinExistence type="inferred from homology"/>
<dbReference type="PANTHER" id="PTHR31268:SF32">
    <property type="entry name" value="GALACTINOL--SUCROSE GALACTOSYLTRANSFERASE 2-RELATED"/>
    <property type="match status" value="1"/>
</dbReference>
<dbReference type="InterPro" id="IPR013785">
    <property type="entry name" value="Aldolase_TIM"/>
</dbReference>
<evidence type="ECO:0000256" key="3">
    <source>
        <dbReference type="ARBA" id="ARBA00023277"/>
    </source>
</evidence>
<comment type="caution">
    <text evidence="5">The sequence shown here is derived from an EMBL/GenBank/DDBJ whole genome shotgun (WGS) entry which is preliminary data.</text>
</comment>
<evidence type="ECO:0000313" key="6">
    <source>
        <dbReference type="Proteomes" id="UP000076881"/>
    </source>
</evidence>
<sequence length="852" mass="94278">MQIRVQTLPRLGDVTTVKAKTHPISAVLEVPNHFAHADWQVCLWHSTDGNEWEGLDLAPATEEEEAVDLELSPSLSRLHFRAELPFNKSIQFTIKFRHTLHQPWIWTNQEYGIEDGYVVSEDTAAASQKLEDLIPNLSSEWSISTLRSQAPETSLWSLTTKIAPCSADKSIFKNVEIGTPFTHFRKWFALVRSGVPWIAPRKGLSRFALDKEAILCSFADGKGRHLVFLAVSGVDDILALFRSTDSNSITLHARNDAPVERDLMVLVSTGYKLDKAIASVIYHARSLIWKYSQTEGSTSLSDKPSDFEPKWRENWYDGLGYCTWNSLGQNLTEDKILEALEDLEKGGISISNLIIDDNWQSIDGTGQGAAQPGWLEFEANPTGFPGGLKGAVSKIRRNHRNIEHIFVWHALLGYWGGISPRGAIAQRYKTIPVRREDNNTDMTVVAQDDISKFYDDFYSFLIQSGVDGVKTDAQCALDAIAGAAARKALIAAYLDKWSIASLRHFGSNAIACMAQFPQALFHAFMPRIRPPVVARNSDDYFPDEGPGSHRWHVWANAHNSIFAQYLNVVPDWDMFQTSHAFADFHAAARCLSGGPIYITDKPGQHNLELLRQVAASTTLGKTIILRPSVVGIALDPYLDFNSGALLKIGSYHGSQSAGISLMGVFQTSEVRNSCLTLLSEFRGISELDSYVVRAYTTGRLSKPLRFTNGQSPALLTTPSVKGYEIYTAYELTTFPSRHFGVMGVANLGLIDKMTGCAAIEASRILMDSKISVTSKLRALGVFGVYISSLSSMTIDDNFMVSIFGHPVPRHTVCISSSADSVLEVDVQTAWKELGLDSGWSNELEVTVNILDI</sequence>
<protein>
    <submittedName>
        <fullName evidence="5">Raffinose synthase Sip1</fullName>
    </submittedName>
</protein>
<dbReference type="OrthoDB" id="4664297at2759"/>
<evidence type="ECO:0000313" key="5">
    <source>
        <dbReference type="EMBL" id="OAA81620.1"/>
    </source>
</evidence>
<dbReference type="InterPro" id="IPR017853">
    <property type="entry name" value="GH"/>
</dbReference>
<comment type="similarity">
    <text evidence="2">Belongs to the glycosyl hydrolases 36 family.</text>
</comment>
<keyword evidence="6" id="KW-1185">Reference proteome</keyword>
<comment type="catalytic activity">
    <reaction evidence="1">
        <text>Hydrolysis of terminal, non-reducing alpha-D-galactose residues in alpha-D-galactosides, including galactose oligosaccharides, galactomannans and galactolipids.</text>
        <dbReference type="EC" id="3.2.1.22"/>
    </reaction>
</comment>
<organism evidence="5 6">
    <name type="scientific">Akanthomyces lecanii RCEF 1005</name>
    <dbReference type="NCBI Taxonomy" id="1081108"/>
    <lineage>
        <taxon>Eukaryota</taxon>
        <taxon>Fungi</taxon>
        <taxon>Dikarya</taxon>
        <taxon>Ascomycota</taxon>
        <taxon>Pezizomycotina</taxon>
        <taxon>Sordariomycetes</taxon>
        <taxon>Hypocreomycetidae</taxon>
        <taxon>Hypocreales</taxon>
        <taxon>Cordycipitaceae</taxon>
        <taxon>Akanthomyces</taxon>
        <taxon>Cordyceps confragosa</taxon>
    </lineage>
</organism>
<dbReference type="InterPro" id="IPR008811">
    <property type="entry name" value="Glycosyl_hydrolases_36"/>
</dbReference>
<dbReference type="Gene3D" id="3.20.20.70">
    <property type="entry name" value="Aldolase class I"/>
    <property type="match status" value="1"/>
</dbReference>
<dbReference type="GO" id="GO:0004557">
    <property type="term" value="F:alpha-galactosidase activity"/>
    <property type="evidence" value="ECO:0007669"/>
    <property type="project" value="UniProtKB-EC"/>
</dbReference>
<accession>A0A168KFG5</accession>
<dbReference type="AlphaFoldDB" id="A0A168KFG5"/>